<proteinExistence type="evidence at transcript level"/>
<feature type="chain" id="PRO_5002201571" evidence="1">
    <location>
        <begin position="30"/>
        <end position="116"/>
    </location>
</feature>
<accession>A0A0C9R4H8</accession>
<name>A0A0C9R4H8_AMBAM</name>
<evidence type="ECO:0000313" key="2">
    <source>
        <dbReference type="EMBL" id="JAG91905.1"/>
    </source>
</evidence>
<dbReference type="AlphaFoldDB" id="A0A0C9R4H8"/>
<protein>
    <submittedName>
        <fullName evidence="2">Putative secreted protein</fullName>
    </submittedName>
</protein>
<keyword evidence="1" id="KW-0732">Signal</keyword>
<evidence type="ECO:0000256" key="1">
    <source>
        <dbReference type="SAM" id="SignalP"/>
    </source>
</evidence>
<dbReference type="EMBL" id="GBZX01000835">
    <property type="protein sequence ID" value="JAG91905.1"/>
    <property type="molecule type" value="mRNA"/>
</dbReference>
<sequence>MAGAHIRRRMMKMALINLALAFAVGNASAPGTSTKPKHCQCKDGTILQPGQISRHHNPCYAEWCQRGTITLVNITCDGDSAPKCKEHGLWEHFPGCCSNLGYCSSDELRQLPWNAA</sequence>
<reference evidence="2" key="1">
    <citation type="journal article" date="2015" name="PLoS ONE">
        <title>An Insight into the Sialome of the Lone Star Tick, Amblyomma americanum, with a Glimpse on Its Time Dependent Gene Expression.</title>
        <authorList>
            <person name="Karim S."/>
            <person name="Ribeiro J.M."/>
        </authorList>
    </citation>
    <scope>NUCLEOTIDE SEQUENCE</scope>
    <source>
        <tissue evidence="2">Salivary gland</tissue>
    </source>
</reference>
<feature type="signal peptide" evidence="1">
    <location>
        <begin position="1"/>
        <end position="29"/>
    </location>
</feature>
<organism evidence="2">
    <name type="scientific">Amblyomma americanum</name>
    <name type="common">Lone star tick</name>
    <dbReference type="NCBI Taxonomy" id="6943"/>
    <lineage>
        <taxon>Eukaryota</taxon>
        <taxon>Metazoa</taxon>
        <taxon>Ecdysozoa</taxon>
        <taxon>Arthropoda</taxon>
        <taxon>Chelicerata</taxon>
        <taxon>Arachnida</taxon>
        <taxon>Acari</taxon>
        <taxon>Parasitiformes</taxon>
        <taxon>Ixodida</taxon>
        <taxon>Ixodoidea</taxon>
        <taxon>Ixodidae</taxon>
        <taxon>Amblyomminae</taxon>
        <taxon>Amblyomma</taxon>
    </lineage>
</organism>